<dbReference type="PROSITE" id="PS00606">
    <property type="entry name" value="KS3_1"/>
    <property type="match status" value="2"/>
</dbReference>
<evidence type="ECO:0000256" key="4">
    <source>
        <dbReference type="ARBA" id="ARBA00022832"/>
    </source>
</evidence>
<dbReference type="Pfam" id="PF08659">
    <property type="entry name" value="KR"/>
    <property type="match status" value="1"/>
</dbReference>
<dbReference type="Gene3D" id="3.40.366.10">
    <property type="entry name" value="Malonyl-Coenzyme A Acyl Carrier Protein, domain 2"/>
    <property type="match status" value="2"/>
</dbReference>
<dbReference type="Pfam" id="PF16197">
    <property type="entry name" value="KAsynt_C_assoc"/>
    <property type="match status" value="2"/>
</dbReference>
<dbReference type="RefSeq" id="WP_378553615.1">
    <property type="nucleotide sequence ID" value="NZ_JBHSBA010000015.1"/>
</dbReference>
<dbReference type="InterPro" id="IPR045851">
    <property type="entry name" value="AMP-bd_C_sf"/>
</dbReference>
<dbReference type="Gene3D" id="1.10.1200.10">
    <property type="entry name" value="ACP-like"/>
    <property type="match status" value="3"/>
</dbReference>
<dbReference type="Gene3D" id="3.30.300.30">
    <property type="match status" value="1"/>
</dbReference>
<dbReference type="PANTHER" id="PTHR43775:SF37">
    <property type="entry name" value="SI:DKEY-61P9.11"/>
    <property type="match status" value="1"/>
</dbReference>
<gene>
    <name evidence="9" type="ORF">ACFOW8_23510</name>
</gene>
<dbReference type="InterPro" id="IPR016039">
    <property type="entry name" value="Thiolase-like"/>
</dbReference>
<dbReference type="InterPro" id="IPR016036">
    <property type="entry name" value="Malonyl_transacylase_ACP-bd"/>
</dbReference>
<dbReference type="Pfam" id="PF02801">
    <property type="entry name" value="Ketoacyl-synt_C"/>
    <property type="match status" value="2"/>
</dbReference>
<dbReference type="SMART" id="SM00822">
    <property type="entry name" value="PKS_KR"/>
    <property type="match status" value="1"/>
</dbReference>
<dbReference type="SMART" id="SM01294">
    <property type="entry name" value="PKS_PP_betabranch"/>
    <property type="match status" value="3"/>
</dbReference>
<dbReference type="Proteomes" id="UP001595767">
    <property type="component" value="Unassembled WGS sequence"/>
</dbReference>
<dbReference type="SUPFAM" id="SSF52151">
    <property type="entry name" value="FabD/lysophospholipase-like"/>
    <property type="match status" value="2"/>
</dbReference>
<feature type="domain" description="Ketosynthase family 3 (KS3)" evidence="8">
    <location>
        <begin position="688"/>
        <end position="1113"/>
    </location>
</feature>
<keyword evidence="1" id="KW-0596">Phosphopantetheine</keyword>
<dbReference type="PROSITE" id="PS00455">
    <property type="entry name" value="AMP_BINDING"/>
    <property type="match status" value="1"/>
</dbReference>
<dbReference type="Gene3D" id="3.40.50.720">
    <property type="entry name" value="NAD(P)-binding Rossmann-like Domain"/>
    <property type="match status" value="1"/>
</dbReference>
<dbReference type="SMART" id="SM00823">
    <property type="entry name" value="PKS_PP"/>
    <property type="match status" value="3"/>
</dbReference>
<evidence type="ECO:0000256" key="3">
    <source>
        <dbReference type="ARBA" id="ARBA00022679"/>
    </source>
</evidence>
<dbReference type="PANTHER" id="PTHR43775">
    <property type="entry name" value="FATTY ACID SYNTHASE"/>
    <property type="match status" value="1"/>
</dbReference>
<dbReference type="Gene3D" id="3.30.70.3290">
    <property type="match status" value="2"/>
</dbReference>
<comment type="caution">
    <text evidence="9">The sequence shown here is derived from an EMBL/GenBank/DDBJ whole genome shotgun (WGS) entry which is preliminary data.</text>
</comment>
<dbReference type="PROSITE" id="PS52004">
    <property type="entry name" value="KS3_2"/>
    <property type="match status" value="2"/>
</dbReference>
<dbReference type="SUPFAM" id="SSF51735">
    <property type="entry name" value="NAD(P)-binding Rossmann-fold domains"/>
    <property type="match status" value="2"/>
</dbReference>
<dbReference type="InterPro" id="IPR009081">
    <property type="entry name" value="PP-bd_ACP"/>
</dbReference>
<dbReference type="Gene3D" id="3.40.50.12780">
    <property type="entry name" value="N-terminal domain of ligase-like"/>
    <property type="match status" value="1"/>
</dbReference>
<evidence type="ECO:0000313" key="10">
    <source>
        <dbReference type="Proteomes" id="UP001595767"/>
    </source>
</evidence>
<dbReference type="InterPro" id="IPR013968">
    <property type="entry name" value="PKS_KR"/>
</dbReference>
<dbReference type="InterPro" id="IPR032821">
    <property type="entry name" value="PKS_assoc"/>
</dbReference>
<feature type="domain" description="Carrier" evidence="7">
    <location>
        <begin position="1590"/>
        <end position="1665"/>
    </location>
</feature>
<evidence type="ECO:0000259" key="7">
    <source>
        <dbReference type="PROSITE" id="PS50075"/>
    </source>
</evidence>
<sequence length="3189" mass="332153">MTFSGYDDPSTLTELMSLRAERDAERIAYRFLEPRGDGTFDAVEVTFGEFGRAVRAAASAIARHSEPGDRVVLLAAPGLDYVYAFFGCIYAGRVPVPAYPPTSPRHVPRLFAVIASARAQLLICDQVFFDGRESVFAGAETDGLGWLSVAEFADHEPMDPMERFVATPDFPAFLQYTSGSTSDPKGVVVTHGNIIANAKMAVECFDATSESVCVSWLPPYHDMGLIGGIIFPLYVGGSSSMLSPLAFVRNPESWLQAISRYRATHSPGPNFAYRMCVERISPEIAEKLDLSSWTHALCGAEPVDAEVLNDFADRFAARGFSGDSFYPCYGMAETTLVVSGARDRSAPISMLISVNALAEGRIAAPRDARDARSLVSSGRVPVGTDVVVVDRAAAVPAATGTVGELWVRGPSVAAGYFELPEATEQAFARYLPDGSGPFLATGDLGVVVDGEVYITGRASDLIIIRGRNIYPQDIELSSSAAHSAVFGGRSAAFADVGDTGIVVVQELSGREADPALAAEVAAAIRARVAEEHALAIDTVVLIGARRLPLTSSGKVRRKSARAMFAAGELRDVLAVIGPDGDSPAATDSGVGVASGVIGDRADLIATIVSAVAAQLGRAPAAIGSGEPFASLGLDSVKSVRIAQDISAATGSRLPPTALWEHPSIDALADHLLGEHTVADAVAQAYPTDEPVAVIGIGCRFPGGVSDADEFWELLTSGTSGIVEVPADRWSLDDVFDPDPGAVGRTYSRHGGFVSDIADFDAGLFGISPREAVAMDPQHRLMLEVSWSALEHAGIAPDSLRGSRTGVFVGMASSDYAQRSLTATGTAGVDAYGATGNAVNFGANRVSYALGLAGPSLVVDTACSSSLTALHLGCASLRSGESELVLVGGVNVLAAAATTVALSQGRMLSASGQCKTFDVAADGYVRGEGCGVVVLKRLSAALADGDRVLAVVRGTAVNQDGRSNGLTAPNGLAQQDVVREALARAGVAAAEVGYVEAHGTGTPLGDPIEVRALAAVLGAGRPPERPLMIGSVKTNIGHLEAAAGIAGLIKTVLVLDRGVIPPHRNLSEPNPHIDWSRIPVRVTTELTAWSGADRTAGVSSFGFGGTNAHAVLGAAPAPQPRVAEAVGHVVVKLAAGSTDVVRTVAHDLAELLVRHPELTPASIAAAAGTGRADLPERAAVVAATTAQLLAGCRALADGEPEPVAFAPRRAPGTAPRVAFVVPGHGADVAGALAGIYGVDAEVTATVDDIAAVTAVPVEVLVEGSDRSRAALRDTTVAQPALYAVAVALGVWWRRRGIEPEIVLGHSVGAYAAAALAGVFSVVDGARIIGERARLVERLMRPGRMTVAKCPRAQLAALDPVADGSLTIAVSNGPDNHVLAGQADVLSGAADTLSRQGVELIELPVTRAFHTSDTAAAATALGEVLSGFALAPPTIALISDTSGAVLGAEVTDPGYWAEHTSRPVDFETALDTLLERGIDVVLELGPGGLLRHVERAAGRRPVFTIASTAKDQPQRALTRALAHLWIRGARVDWSAATPACHPRVSLPGYPFERRRYWIDTAATPVLPTVPAPAAAPPPPRADIPASDGIAVERMRELLRTHLADALGIADPTRLSTTTGLFDLGLTSAMVVELRNQLETATGLSIPSTAVFDHPSIERLADYLAQHGAHRPATGPGEPVFPAATAGPEPVAIVGLGCRFPGGADDPAAYWRLLCEGLDATSEVPVERWRVDDYQVLDPQAALGAHPVRGGFLTVPIDGFDAEAFGIAPTEARSMDPQQRLLLEVAGEALDDAGYRPEQLAGSATGVFIGLNTTDYLQRAVAAGVAIDPYLATGNTFSVAAGRLSYLLGLQGPSMAVDTACSSSLVALHLAVRSLRTGESDAALVGGVNLMLAPATTVSLSKLNALAPDGRCKPFSAAADGYGRGEGCGVVVLKRLSDARAAGDRVWAVVRGSAVNQDGRSAGLTVPHGPSQHAVITAALRDGAVRAEDVGYVEAHGTGTPLGDPIEMNAMCAALRPTGSRARPLLVGSAKSNLGHLEAAAGIAGLIKVALMSYHRKIPATLHHAAPSSHIDWQRLDVTVPTELRDWPGDAPPLTGVSSFGFSGTNAHVVVEAAPDAAAADPVDQAIAPGLLVLSGRTDAALRETAAVYRDWLRGSAGSGSWAEITRTAAVHRPHHPHRLALVARSAGEAAERLADQLAGQGSAVRAGAVIGAPPRLIFVFGGQGTQWPAMGATLLAEDTTRTVLLRCAAVIQRLAGWSLIDQLTATGDHCLLDRTEIAQPAIVAVQIALVERWREWGVVPDAIVGHSIGEIGAAYCAGALTLESAITLAVARGRTMRDSRGHGAMIVVGAGLDTVRSLIAEPADTISVAAVNSPVNTVLAGARAAIEDVLTRAKADGLLATRIQADYAFHSYQMTPLREQLISAVASIQAESPRIPCASTVTGALLPPGFRHSARYWADNLSSPVLFQDALLAASAGAPSVTALEIGPQPVLRSSITQCLDGADIVTAGSMNRDTPVGHSMLTAAATLHARGHHLDHARVQPATSRRAELPTYRWQRQRHWLDADPRRGAAPDLLGEQLYDVHWVETTPVAVAGEAGDWLIVGQPSQAGERLGDLLAAQGATVRQAALYASDEPVDGELIRRRVEDLVAECRPAGGVLVVVTEADAALFEETVTASCAAALGATTGAVGCGSTARVWLLTSGAVEAGAASIIAAHAPVWGLGRVLALEHPDHWGGQIDIDPAAPLDDSLPPVLAALLGGDGEDQIAVRAGRGLVARLRRVELPRPARPPLEIADDRAYLITGGRGTLGLRIADWLAGRGARELILLGRSELPASAPSGTHTSRVLATIERLRRRGVTVHTPVADVADETDMASMFDPGRSWSPIGGVVHAAGAFTPAPIGALDWPTFAEALTAKVTGTRIIETVGADAELDFLLLYSSGSSVWGSALAGHYAAANYYLDMTAHRRSRAGAPTYAVNWGWFADSHMGAHHDDYFRSMGLAALPDTLAFDALDRLLGTDRAQLTVAPVDWSQFKPVLEAKRRRPLLADFTTGGTDPASRTEFAAGLAEAASAAARGRQLTAALQREVATVLGHDPARRIDPDLGFFTVGMDSLTSVALKRRLDTLLGVEVPATAVFEHPTITALGDYLLTELLGYGADQVGDRPVPTGDDELAPLSADELLELLDQELEDHDH</sequence>
<dbReference type="InterPro" id="IPR036736">
    <property type="entry name" value="ACP-like_sf"/>
</dbReference>
<feature type="domain" description="Carrier" evidence="7">
    <location>
        <begin position="3073"/>
        <end position="3148"/>
    </location>
</feature>
<dbReference type="SUPFAM" id="SSF53901">
    <property type="entry name" value="Thiolase-like"/>
    <property type="match status" value="2"/>
</dbReference>
<dbReference type="SUPFAM" id="SSF47336">
    <property type="entry name" value="ACP-like"/>
    <property type="match status" value="3"/>
</dbReference>
<dbReference type="InterPro" id="IPR025110">
    <property type="entry name" value="AMP-bd_C"/>
</dbReference>
<keyword evidence="3" id="KW-0808">Transferase</keyword>
<dbReference type="SMART" id="SM00827">
    <property type="entry name" value="PKS_AT"/>
    <property type="match status" value="2"/>
</dbReference>
<dbReference type="Gene3D" id="3.40.47.10">
    <property type="match status" value="2"/>
</dbReference>
<dbReference type="InterPro" id="IPR040097">
    <property type="entry name" value="FAAL/FAAC"/>
</dbReference>
<dbReference type="InterPro" id="IPR020841">
    <property type="entry name" value="PKS_Beta-ketoAc_synthase_dom"/>
</dbReference>
<dbReference type="Pfam" id="PF00109">
    <property type="entry name" value="ketoacyl-synt"/>
    <property type="match status" value="2"/>
</dbReference>
<dbReference type="InterPro" id="IPR057326">
    <property type="entry name" value="KR_dom"/>
</dbReference>
<dbReference type="PROSITE" id="PS50075">
    <property type="entry name" value="CARRIER"/>
    <property type="match status" value="3"/>
</dbReference>
<accession>A0ABV8LAL7</accession>
<dbReference type="SUPFAM" id="SSF55048">
    <property type="entry name" value="Probable ACP-binding domain of malonyl-CoA ACP transacylase"/>
    <property type="match status" value="2"/>
</dbReference>
<dbReference type="InterPro" id="IPR020806">
    <property type="entry name" value="PKS_PP-bd"/>
</dbReference>
<dbReference type="InterPro" id="IPR018201">
    <property type="entry name" value="Ketoacyl_synth_AS"/>
</dbReference>
<dbReference type="PROSITE" id="PS00012">
    <property type="entry name" value="PHOSPHOPANTETHEINE"/>
    <property type="match status" value="1"/>
</dbReference>
<dbReference type="CDD" id="cd08952">
    <property type="entry name" value="KR_1_SDR_x"/>
    <property type="match status" value="1"/>
</dbReference>
<dbReference type="InterPro" id="IPR036291">
    <property type="entry name" value="NAD(P)-bd_dom_sf"/>
</dbReference>
<dbReference type="EMBL" id="JBHSBA010000015">
    <property type="protein sequence ID" value="MFC4127897.1"/>
    <property type="molecule type" value="Genomic_DNA"/>
</dbReference>
<keyword evidence="2" id="KW-0597">Phosphoprotein</keyword>
<protein>
    <submittedName>
        <fullName evidence="9">Beta-ketoacyl synthase N-terminal-like domain-containing protein</fullName>
    </submittedName>
</protein>
<evidence type="ECO:0000256" key="2">
    <source>
        <dbReference type="ARBA" id="ARBA00022553"/>
    </source>
</evidence>
<organism evidence="9 10">
    <name type="scientific">Nocardia rhizosphaerae</name>
    <dbReference type="NCBI Taxonomy" id="1691571"/>
    <lineage>
        <taxon>Bacteria</taxon>
        <taxon>Bacillati</taxon>
        <taxon>Actinomycetota</taxon>
        <taxon>Actinomycetes</taxon>
        <taxon>Mycobacteriales</taxon>
        <taxon>Nocardiaceae</taxon>
        <taxon>Nocardia</taxon>
    </lineage>
</organism>
<dbReference type="Pfam" id="PF00698">
    <property type="entry name" value="Acyl_transf_1"/>
    <property type="match status" value="2"/>
</dbReference>
<evidence type="ECO:0000313" key="9">
    <source>
        <dbReference type="EMBL" id="MFC4127897.1"/>
    </source>
</evidence>
<dbReference type="InterPro" id="IPR016035">
    <property type="entry name" value="Acyl_Trfase/lysoPLipase"/>
</dbReference>
<evidence type="ECO:0000259" key="8">
    <source>
        <dbReference type="PROSITE" id="PS52004"/>
    </source>
</evidence>
<dbReference type="InterPro" id="IPR050091">
    <property type="entry name" value="PKS_NRPS_Biosynth_Enz"/>
</dbReference>
<dbReference type="InterPro" id="IPR014031">
    <property type="entry name" value="Ketoacyl_synth_C"/>
</dbReference>
<dbReference type="SUPFAM" id="SSF56801">
    <property type="entry name" value="Acetyl-CoA synthetase-like"/>
    <property type="match status" value="1"/>
</dbReference>
<dbReference type="InterPro" id="IPR014030">
    <property type="entry name" value="Ketoacyl_synth_N"/>
</dbReference>
<dbReference type="InterPro" id="IPR001227">
    <property type="entry name" value="Ac_transferase_dom_sf"/>
</dbReference>
<dbReference type="InterPro" id="IPR020845">
    <property type="entry name" value="AMP-binding_CS"/>
</dbReference>
<dbReference type="CDD" id="cd00833">
    <property type="entry name" value="PKS"/>
    <property type="match status" value="2"/>
</dbReference>
<dbReference type="CDD" id="cd05931">
    <property type="entry name" value="FAAL"/>
    <property type="match status" value="1"/>
</dbReference>
<proteinExistence type="predicted"/>
<dbReference type="InterPro" id="IPR000873">
    <property type="entry name" value="AMP-dep_synth/lig_dom"/>
</dbReference>
<dbReference type="InterPro" id="IPR042099">
    <property type="entry name" value="ANL_N_sf"/>
</dbReference>
<evidence type="ECO:0000256" key="1">
    <source>
        <dbReference type="ARBA" id="ARBA00022450"/>
    </source>
</evidence>
<name>A0ABV8LAL7_9NOCA</name>
<keyword evidence="4" id="KW-0276">Fatty acid metabolism</keyword>
<reference evidence="10" key="1">
    <citation type="journal article" date="2019" name="Int. J. Syst. Evol. Microbiol.">
        <title>The Global Catalogue of Microorganisms (GCM) 10K type strain sequencing project: providing services to taxonomists for standard genome sequencing and annotation.</title>
        <authorList>
            <consortium name="The Broad Institute Genomics Platform"/>
            <consortium name="The Broad Institute Genome Sequencing Center for Infectious Disease"/>
            <person name="Wu L."/>
            <person name="Ma J."/>
        </authorList>
    </citation>
    <scope>NUCLEOTIDE SEQUENCE [LARGE SCALE GENOMIC DNA]</scope>
    <source>
        <strain evidence="10">CGMCC 4.7204</strain>
    </source>
</reference>
<keyword evidence="10" id="KW-1185">Reference proteome</keyword>
<dbReference type="Pfam" id="PF00550">
    <property type="entry name" value="PP-binding"/>
    <property type="match status" value="3"/>
</dbReference>
<feature type="domain" description="Carrier" evidence="7">
    <location>
        <begin position="598"/>
        <end position="675"/>
    </location>
</feature>
<keyword evidence="5" id="KW-0443">Lipid metabolism</keyword>
<dbReference type="Pfam" id="PF00501">
    <property type="entry name" value="AMP-binding"/>
    <property type="match status" value="1"/>
</dbReference>
<dbReference type="SMART" id="SM00825">
    <property type="entry name" value="PKS_KS"/>
    <property type="match status" value="2"/>
</dbReference>
<dbReference type="Pfam" id="PF23024">
    <property type="entry name" value="AMP-dom_DIP2-like"/>
    <property type="match status" value="1"/>
</dbReference>
<feature type="domain" description="Ketosynthase family 3 (KS3)" evidence="8">
    <location>
        <begin position="1685"/>
        <end position="2110"/>
    </location>
</feature>
<dbReference type="InterPro" id="IPR006162">
    <property type="entry name" value="Ppantetheine_attach_site"/>
</dbReference>
<keyword evidence="6" id="KW-0511">Multifunctional enzyme</keyword>
<evidence type="ECO:0000256" key="6">
    <source>
        <dbReference type="ARBA" id="ARBA00023268"/>
    </source>
</evidence>
<evidence type="ECO:0000256" key="5">
    <source>
        <dbReference type="ARBA" id="ARBA00023098"/>
    </source>
</evidence>
<dbReference type="InterPro" id="IPR014043">
    <property type="entry name" value="Acyl_transferase_dom"/>
</dbReference>